<dbReference type="PANTHER" id="PTHR42839">
    <property type="entry name" value="ISOCHORISMATE SYNTHASE ENTC"/>
    <property type="match status" value="1"/>
</dbReference>
<gene>
    <name evidence="7" type="ORF">H5993_05800</name>
</gene>
<evidence type="ECO:0000313" key="8">
    <source>
        <dbReference type="Proteomes" id="UP000776629"/>
    </source>
</evidence>
<dbReference type="EMBL" id="JACJJQ010000023">
    <property type="protein sequence ID" value="MBM6754267.1"/>
    <property type="molecule type" value="Genomic_DNA"/>
</dbReference>
<evidence type="ECO:0000259" key="6">
    <source>
        <dbReference type="Pfam" id="PF00425"/>
    </source>
</evidence>
<evidence type="ECO:0000256" key="4">
    <source>
        <dbReference type="ARBA" id="ARBA00023235"/>
    </source>
</evidence>
<comment type="catalytic activity">
    <reaction evidence="1">
        <text>chorismate = isochorismate</text>
        <dbReference type="Rhea" id="RHEA:18985"/>
        <dbReference type="ChEBI" id="CHEBI:29748"/>
        <dbReference type="ChEBI" id="CHEBI:29780"/>
        <dbReference type="EC" id="5.4.4.2"/>
    </reaction>
</comment>
<evidence type="ECO:0000256" key="5">
    <source>
        <dbReference type="ARBA" id="ARBA00041564"/>
    </source>
</evidence>
<dbReference type="InterPro" id="IPR004561">
    <property type="entry name" value="IsoChor_synthase"/>
</dbReference>
<dbReference type="PANTHER" id="PTHR42839:SF1">
    <property type="entry name" value="ISOCHORISMATE SYNTHASE MENF"/>
    <property type="match status" value="1"/>
</dbReference>
<evidence type="ECO:0000313" key="7">
    <source>
        <dbReference type="EMBL" id="MBM6754267.1"/>
    </source>
</evidence>
<accession>A0ABS2EQA3</accession>
<evidence type="ECO:0000256" key="2">
    <source>
        <dbReference type="ARBA" id="ARBA00005297"/>
    </source>
</evidence>
<dbReference type="GO" id="GO:0008909">
    <property type="term" value="F:isochorismate synthase activity"/>
    <property type="evidence" value="ECO:0007669"/>
    <property type="project" value="UniProtKB-EC"/>
</dbReference>
<reference evidence="7 8" key="1">
    <citation type="journal article" date="2021" name="Sci. Rep.">
        <title>The distribution of antibiotic resistance genes in chicken gut microbiota commensals.</title>
        <authorList>
            <person name="Juricova H."/>
            <person name="Matiasovicova J."/>
            <person name="Kubasova T."/>
            <person name="Cejkova D."/>
            <person name="Rychlik I."/>
        </authorList>
    </citation>
    <scope>NUCLEOTIDE SEQUENCE [LARGE SCALE GENOMIC DNA]</scope>
    <source>
        <strain evidence="7 8">An810</strain>
    </source>
</reference>
<evidence type="ECO:0000256" key="3">
    <source>
        <dbReference type="ARBA" id="ARBA00012824"/>
    </source>
</evidence>
<dbReference type="EC" id="5.4.4.2" evidence="3"/>
<dbReference type="Pfam" id="PF00425">
    <property type="entry name" value="Chorismate_bind"/>
    <property type="match status" value="1"/>
</dbReference>
<dbReference type="InterPro" id="IPR005801">
    <property type="entry name" value="ADC_synthase"/>
</dbReference>
<organism evidence="7 8">
    <name type="scientific">Limosilactobacillus alvi</name>
    <dbReference type="NCBI Taxonomy" id="990412"/>
    <lineage>
        <taxon>Bacteria</taxon>
        <taxon>Bacillati</taxon>
        <taxon>Bacillota</taxon>
        <taxon>Bacilli</taxon>
        <taxon>Lactobacillales</taxon>
        <taxon>Lactobacillaceae</taxon>
        <taxon>Limosilactobacillus</taxon>
    </lineage>
</organism>
<evidence type="ECO:0000256" key="1">
    <source>
        <dbReference type="ARBA" id="ARBA00000799"/>
    </source>
</evidence>
<dbReference type="Gene3D" id="3.60.120.10">
    <property type="entry name" value="Anthranilate synthase"/>
    <property type="match status" value="1"/>
</dbReference>
<sequence>MEPTSIIKLTPDQLQASRGKYVSYAYDLSPQDPFKLFQKTAAYQGQRSFWQTNDGQQTLIGLLPLKQFYNCSIEKIQAFQMNFRANWLNLTPINGQSPRLLGGFAFNLKDQPTSVWHRLENGYFMLPQILFILSAKKAQVVLTTISKANLAVQLQHLQAQIKVILEQKPITEVAQPIKGEELAVTKWLALVKRSVAQIKIGEMKKVVLARQLKVTGEKAFNSATILGRLINQQANTYHFLVEDGETFFIGATPERLIQGTGEKFATASVAGSIGRGQTTIEDIKLGNQLLNDAKNQYEHQIVVDRIKQSLKPFVQTVEVGPAQLLKNHDIQHIYHPIMGKRLPNKSLLSVVKALHPTPALGGEPRATAIAWLASEEEVGRGMYGGPIGWLDLIHDEGEFAVGLRSGVFHQNAGYLYAGCGIVAASVPEKERAETRLKFQPMLRGISDQWILK</sequence>
<protein>
    <recommendedName>
        <fullName evidence="3">isochorismate synthase</fullName>
        <ecNumber evidence="3">5.4.4.2</ecNumber>
    </recommendedName>
    <alternativeName>
        <fullName evidence="5">Isochorismate mutase</fullName>
    </alternativeName>
</protein>
<comment type="similarity">
    <text evidence="2">Belongs to the isochorismate synthase family.</text>
</comment>
<keyword evidence="4 7" id="KW-0413">Isomerase</keyword>
<feature type="domain" description="Chorismate-utilising enzyme C-terminal" evidence="6">
    <location>
        <begin position="186"/>
        <end position="437"/>
    </location>
</feature>
<dbReference type="NCBIfam" id="TIGR00543">
    <property type="entry name" value="isochor_syn"/>
    <property type="match status" value="1"/>
</dbReference>
<dbReference type="RefSeq" id="WP_204776598.1">
    <property type="nucleotide sequence ID" value="NZ_JACJJQ010000023.1"/>
</dbReference>
<dbReference type="Proteomes" id="UP000776629">
    <property type="component" value="Unassembled WGS sequence"/>
</dbReference>
<proteinExistence type="inferred from homology"/>
<comment type="caution">
    <text evidence="7">The sequence shown here is derived from an EMBL/GenBank/DDBJ whole genome shotgun (WGS) entry which is preliminary data.</text>
</comment>
<name>A0ABS2EQA3_9LACO</name>
<dbReference type="SUPFAM" id="SSF56322">
    <property type="entry name" value="ADC synthase"/>
    <property type="match status" value="1"/>
</dbReference>
<keyword evidence="8" id="KW-1185">Reference proteome</keyword>
<dbReference type="InterPro" id="IPR015890">
    <property type="entry name" value="Chorismate_C"/>
</dbReference>